<sequence length="197" mass="21418">MSWPNFDGRVVVIAASGPSQREDDLALLQGEDVDVIAISETWRLAPWARCLYACDLDWWALREPAADAFDGQRLIGYGQRAGCTPCRVQPHAEMLWDGERLGGGANSGYQALNLAAVMGAARVVLTGFDCKGPGEHWHGRHAAPLRQTNALCVARWIEYFDAAAPVLAERGVEVLNATRDTALSCFPRASLPEAITI</sequence>
<dbReference type="Proteomes" id="UP000199377">
    <property type="component" value="Unassembled WGS sequence"/>
</dbReference>
<reference evidence="1 2" key="1">
    <citation type="submission" date="2016-10" db="EMBL/GenBank/DDBJ databases">
        <authorList>
            <person name="de Groot N.N."/>
        </authorList>
    </citation>
    <scope>NUCLEOTIDE SEQUENCE [LARGE SCALE GENOMIC DNA]</scope>
    <source>
        <strain evidence="1 2">CGMCC 1.11030</strain>
    </source>
</reference>
<dbReference type="RefSeq" id="WP_092860381.1">
    <property type="nucleotide sequence ID" value="NZ_FOQH01000006.1"/>
</dbReference>
<evidence type="ECO:0000313" key="1">
    <source>
        <dbReference type="EMBL" id="SFI35434.1"/>
    </source>
</evidence>
<organism evidence="1 2">
    <name type="scientific">Albimonas pacifica</name>
    <dbReference type="NCBI Taxonomy" id="1114924"/>
    <lineage>
        <taxon>Bacteria</taxon>
        <taxon>Pseudomonadati</taxon>
        <taxon>Pseudomonadota</taxon>
        <taxon>Alphaproteobacteria</taxon>
        <taxon>Rhodobacterales</taxon>
        <taxon>Paracoccaceae</taxon>
        <taxon>Albimonas</taxon>
    </lineage>
</organism>
<dbReference type="STRING" id="1114924.SAMN05216258_10610"/>
<keyword evidence="2" id="KW-1185">Reference proteome</keyword>
<proteinExistence type="predicted"/>
<dbReference type="AlphaFoldDB" id="A0A1I3HI71"/>
<evidence type="ECO:0000313" key="2">
    <source>
        <dbReference type="Proteomes" id="UP000199377"/>
    </source>
</evidence>
<accession>A0A1I3HI71</accession>
<dbReference type="OrthoDB" id="7876139at2"/>
<dbReference type="EMBL" id="FOQH01000006">
    <property type="protein sequence ID" value="SFI35434.1"/>
    <property type="molecule type" value="Genomic_DNA"/>
</dbReference>
<gene>
    <name evidence="1" type="ORF">SAMN05216258_10610</name>
</gene>
<name>A0A1I3HI71_9RHOB</name>
<protein>
    <submittedName>
        <fullName evidence="1">Uncharacterized protein</fullName>
    </submittedName>
</protein>